<feature type="compositionally biased region" description="Low complexity" evidence="2">
    <location>
        <begin position="602"/>
        <end position="617"/>
    </location>
</feature>
<reference evidence="4" key="1">
    <citation type="submission" date="2022-10" db="EMBL/GenBank/DDBJ databases">
        <authorList>
            <person name="Turner M.S."/>
            <person name="Huang W."/>
        </authorList>
    </citation>
    <scope>NUCLEOTIDE SEQUENCE</scope>
    <source>
        <strain evidence="4">3</strain>
    </source>
</reference>
<accession>A0A9X4NI76</accession>
<evidence type="ECO:0000259" key="3">
    <source>
        <dbReference type="Pfam" id="PF18818"/>
    </source>
</evidence>
<evidence type="ECO:0000313" key="5">
    <source>
        <dbReference type="Proteomes" id="UP001152614"/>
    </source>
</evidence>
<dbReference type="EMBL" id="JAOWLY010000010">
    <property type="protein sequence ID" value="MDG4984553.1"/>
    <property type="molecule type" value="Genomic_DNA"/>
</dbReference>
<organism evidence="4 5">
    <name type="scientific">Lactococcus lactis</name>
    <dbReference type="NCBI Taxonomy" id="1358"/>
    <lineage>
        <taxon>Bacteria</taxon>
        <taxon>Bacillati</taxon>
        <taxon>Bacillota</taxon>
        <taxon>Bacilli</taxon>
        <taxon>Lactobacillales</taxon>
        <taxon>Streptococcaceae</taxon>
        <taxon>Lactococcus</taxon>
    </lineage>
</organism>
<feature type="coiled-coil region" evidence="1">
    <location>
        <begin position="121"/>
        <end position="148"/>
    </location>
</feature>
<sequence length="625" mass="71819">MEQIEIGQSLLGFIPNVTQKRKVTEQRSALVLEKLLNYSGYYQNNEDKLQAVYTRKEHVARLLFTDSYQVEDKLQLFSISQSTHNRKTGELFNKPKTEFLVKGNKVGKTEFEFGQYLHENFENLEQLLEYAQRENQEIKNIIAQKELKIIQSHEQYAEKKKIERQLLLKQLEASISSSVFKFVDLEKAKENAQKRRDYHRNQAKILSGQITKKEKAMDREGNTQQDTHEDTQVIGKIAEKEPIPKDPGELSKFALELVKTWSKNPEEIADYLVFMSKFPELSPRNIALVHSQWQGANAVATYDQWNGKTKDDKKNMPKVLGIKSENVDVVTRTVIDKKSGKTKTFKLDQLSVRAGESSQISLLRPIEERYFLKERLGRIQPHFEKHWSAEEKEKVNSGKIEIKKHLGFTSYKVFEISQTNIKPEFLPKVLPNRHINFEHDIKITKALEEGLEIYGQSLKTPIKIETTKAGQENILGNAHGAFYPNENMVIMNHLNTSSENVTTLIHELTHATLHQKSGATFGSEQYARQELEAEMTAYVVASHYGIDTKEKSIPYIAQWTKNAEIFDDKELNKSLSNVQDTAKSMIKTIDANLDPELKKVQKITNQKQSQKKNTQNIAQGPGIGR</sequence>
<dbReference type="RefSeq" id="WP_278229170.1">
    <property type="nucleotide sequence ID" value="NZ_JAOWLY010000010.1"/>
</dbReference>
<reference evidence="4" key="2">
    <citation type="journal article" date="2023" name="Food Microbiol.">
        <title>Evaluation of the fermentation potential of lactic acid bacteria isolated from herbs, fruits and vegetables as starter cultures in nut-based milk alternatives.</title>
        <authorList>
            <person name="Huang W."/>
            <person name="Dong A."/>
            <person name="Pham H.T."/>
            <person name="Zhou C."/>
            <person name="Huo Z."/>
            <person name="Watjen A.P."/>
            <person name="Prakash S."/>
            <person name="Bang-Berthelsen C.H."/>
            <person name="Turner M.S."/>
        </authorList>
    </citation>
    <scope>NUCLEOTIDE SEQUENCE</scope>
    <source>
        <strain evidence="4">3</strain>
    </source>
</reference>
<dbReference type="AlphaFoldDB" id="A0A9X4NI76"/>
<evidence type="ECO:0000313" key="4">
    <source>
        <dbReference type="EMBL" id="MDG4984553.1"/>
    </source>
</evidence>
<comment type="caution">
    <text evidence="4">The sequence shown here is derived from an EMBL/GenBank/DDBJ whole genome shotgun (WGS) entry which is preliminary data.</text>
</comment>
<name>A0A9X4NI76_9LACT</name>
<feature type="domain" description="Polyvalent protein metallopeptidase" evidence="3">
    <location>
        <begin position="479"/>
        <end position="561"/>
    </location>
</feature>
<dbReference type="Proteomes" id="UP001152614">
    <property type="component" value="Unassembled WGS sequence"/>
</dbReference>
<evidence type="ECO:0000256" key="2">
    <source>
        <dbReference type="SAM" id="MobiDB-lite"/>
    </source>
</evidence>
<proteinExistence type="predicted"/>
<feature type="region of interest" description="Disordered" evidence="2">
    <location>
        <begin position="602"/>
        <end position="625"/>
    </location>
</feature>
<evidence type="ECO:0000256" key="1">
    <source>
        <dbReference type="SAM" id="Coils"/>
    </source>
</evidence>
<gene>
    <name evidence="4" type="ORF">OGZ51_10390</name>
</gene>
<dbReference type="Pfam" id="PF18818">
    <property type="entry name" value="MPTase-PolyVal"/>
    <property type="match status" value="1"/>
</dbReference>
<dbReference type="InterPro" id="IPR041459">
    <property type="entry name" value="MPTase-PolyVal"/>
</dbReference>
<keyword evidence="1" id="KW-0175">Coiled coil</keyword>
<protein>
    <submittedName>
        <fullName evidence="4">Zincin-like metallopeptidase domain-containing protein</fullName>
    </submittedName>
</protein>